<sequence length="119" mass="13074">MQIKLTAVAIAPVSNCQALWNTIVAFTILSVNANNLLFFVRVRAVSQPSSGSCGLSSWAQLYARRLQSMWQYLGPTNTCMYTEIHIYFTSVMFTNALNSTFAFIATSYRITSQSAGGAV</sequence>
<protein>
    <submittedName>
        <fullName evidence="1">Uncharacterized protein</fullName>
    </submittedName>
</protein>
<organism evidence="1 2">
    <name type="scientific">Athelia psychrophila</name>
    <dbReference type="NCBI Taxonomy" id="1759441"/>
    <lineage>
        <taxon>Eukaryota</taxon>
        <taxon>Fungi</taxon>
        <taxon>Dikarya</taxon>
        <taxon>Basidiomycota</taxon>
        <taxon>Agaricomycotina</taxon>
        <taxon>Agaricomycetes</taxon>
        <taxon>Agaricomycetidae</taxon>
        <taxon>Atheliales</taxon>
        <taxon>Atheliaceae</taxon>
        <taxon>Athelia</taxon>
    </lineage>
</organism>
<dbReference type="AlphaFoldDB" id="A0A166CN20"/>
<dbReference type="EMBL" id="KV417627">
    <property type="protein sequence ID" value="KZP13832.1"/>
    <property type="molecule type" value="Genomic_DNA"/>
</dbReference>
<dbReference type="Proteomes" id="UP000076532">
    <property type="component" value="Unassembled WGS sequence"/>
</dbReference>
<evidence type="ECO:0000313" key="2">
    <source>
        <dbReference type="Proteomes" id="UP000076532"/>
    </source>
</evidence>
<name>A0A166CN20_9AGAM</name>
<evidence type="ECO:0000313" key="1">
    <source>
        <dbReference type="EMBL" id="KZP13832.1"/>
    </source>
</evidence>
<reference evidence="1 2" key="1">
    <citation type="journal article" date="2016" name="Mol. Biol. Evol.">
        <title>Comparative Genomics of Early-Diverging Mushroom-Forming Fungi Provides Insights into the Origins of Lignocellulose Decay Capabilities.</title>
        <authorList>
            <person name="Nagy L.G."/>
            <person name="Riley R."/>
            <person name="Tritt A."/>
            <person name="Adam C."/>
            <person name="Daum C."/>
            <person name="Floudas D."/>
            <person name="Sun H."/>
            <person name="Yadav J.S."/>
            <person name="Pangilinan J."/>
            <person name="Larsson K.H."/>
            <person name="Matsuura K."/>
            <person name="Barry K."/>
            <person name="Labutti K."/>
            <person name="Kuo R."/>
            <person name="Ohm R.A."/>
            <person name="Bhattacharya S.S."/>
            <person name="Shirouzu T."/>
            <person name="Yoshinaga Y."/>
            <person name="Martin F.M."/>
            <person name="Grigoriev I.V."/>
            <person name="Hibbett D.S."/>
        </authorList>
    </citation>
    <scope>NUCLEOTIDE SEQUENCE [LARGE SCALE GENOMIC DNA]</scope>
    <source>
        <strain evidence="1 2">CBS 109695</strain>
    </source>
</reference>
<proteinExistence type="predicted"/>
<accession>A0A166CN20</accession>
<gene>
    <name evidence="1" type="ORF">FIBSPDRAFT_123348</name>
</gene>
<dbReference type="OrthoDB" id="3038990at2759"/>
<keyword evidence="2" id="KW-1185">Reference proteome</keyword>